<organism evidence="2 3">
    <name type="scientific">Vibrio algarum</name>
    <dbReference type="NCBI Taxonomy" id="3020714"/>
    <lineage>
        <taxon>Bacteria</taxon>
        <taxon>Pseudomonadati</taxon>
        <taxon>Pseudomonadota</taxon>
        <taxon>Gammaproteobacteria</taxon>
        <taxon>Vibrionales</taxon>
        <taxon>Vibrionaceae</taxon>
        <taxon>Vibrio</taxon>
    </lineage>
</organism>
<evidence type="ECO:0000313" key="3">
    <source>
        <dbReference type="Proteomes" id="UP001210678"/>
    </source>
</evidence>
<keyword evidence="3" id="KW-1185">Reference proteome</keyword>
<feature type="domain" description="Aminoglycoside phosphotransferase" evidence="1">
    <location>
        <begin position="103"/>
        <end position="162"/>
    </location>
</feature>
<protein>
    <submittedName>
        <fullName evidence="2">Aminoglycoside phosphotransferase family protein</fullName>
    </submittedName>
</protein>
<accession>A0ABT4YWJ1</accession>
<evidence type="ECO:0000313" key="2">
    <source>
        <dbReference type="EMBL" id="MDB1125926.1"/>
    </source>
</evidence>
<dbReference type="Pfam" id="PF01636">
    <property type="entry name" value="APH"/>
    <property type="match status" value="1"/>
</dbReference>
<reference evidence="2 3" key="1">
    <citation type="submission" date="2023-01" db="EMBL/GenBank/DDBJ databases">
        <title>Vibrio sp. KJ40-1 sp.nov, isolated from marine algae.</title>
        <authorList>
            <person name="Butt M."/>
            <person name="Kim J.M.J."/>
            <person name="Jeon C.O.C."/>
        </authorList>
    </citation>
    <scope>NUCLEOTIDE SEQUENCE [LARGE SCALE GENOMIC DNA]</scope>
    <source>
        <strain evidence="2 3">KJ40-1</strain>
    </source>
</reference>
<comment type="caution">
    <text evidence="2">The sequence shown here is derived from an EMBL/GenBank/DDBJ whole genome shotgun (WGS) entry which is preliminary data.</text>
</comment>
<dbReference type="Proteomes" id="UP001210678">
    <property type="component" value="Unassembled WGS sequence"/>
</dbReference>
<dbReference type="InterPro" id="IPR011009">
    <property type="entry name" value="Kinase-like_dom_sf"/>
</dbReference>
<sequence>MIYRSGDGVWRPSNKWSPTIHRLLEHLHANGFNQCPQLLAIEVGKEKLSFIEGDTFNYPLKGAIASDTALISAAKMLRKLHDSSVGFVNANQDTGCYWMLNPIEPQEVICHGDFTPYNVALKNNDVVGVFDFDTAHPAPRVWDIAYSVYCWAPFKTNPDDALGNIAQQIQRAKIFCDAYDISEHQRNILVDIMINRLNKLVNFMRLEAAEGNKHFQQNLDDGHHLSYLADIEYLTENRHEITIGLK</sequence>
<proteinExistence type="predicted"/>
<dbReference type="EMBL" id="JAQLOI010000003">
    <property type="protein sequence ID" value="MDB1125926.1"/>
    <property type="molecule type" value="Genomic_DNA"/>
</dbReference>
<gene>
    <name evidence="2" type="ORF">PGX00_20580</name>
</gene>
<dbReference type="Gene3D" id="3.90.1200.10">
    <property type="match status" value="1"/>
</dbReference>
<dbReference type="SUPFAM" id="SSF56112">
    <property type="entry name" value="Protein kinase-like (PK-like)"/>
    <property type="match status" value="1"/>
</dbReference>
<evidence type="ECO:0000259" key="1">
    <source>
        <dbReference type="Pfam" id="PF01636"/>
    </source>
</evidence>
<dbReference type="InterPro" id="IPR002575">
    <property type="entry name" value="Aminoglycoside_PTrfase"/>
</dbReference>
<name>A0ABT4YWJ1_9VIBR</name>